<dbReference type="EMBL" id="MCGO01000080">
    <property type="protein sequence ID" value="ORY30918.1"/>
    <property type="molecule type" value="Genomic_DNA"/>
</dbReference>
<reference evidence="2 3" key="1">
    <citation type="submission" date="2016-07" db="EMBL/GenBank/DDBJ databases">
        <title>Pervasive Adenine N6-methylation of Active Genes in Fungi.</title>
        <authorList>
            <consortium name="DOE Joint Genome Institute"/>
            <person name="Mondo S.J."/>
            <person name="Dannebaum R.O."/>
            <person name="Kuo R.C."/>
            <person name="Labutti K."/>
            <person name="Haridas S."/>
            <person name="Kuo A."/>
            <person name="Salamov A."/>
            <person name="Ahrendt S.R."/>
            <person name="Lipzen A."/>
            <person name="Sullivan W."/>
            <person name="Andreopoulos W.B."/>
            <person name="Clum A."/>
            <person name="Lindquist E."/>
            <person name="Daum C."/>
            <person name="Ramamoorthy G.K."/>
            <person name="Gryganskyi A."/>
            <person name="Culley D."/>
            <person name="Magnuson J.K."/>
            <person name="James T.Y."/>
            <person name="O'Malley M.A."/>
            <person name="Stajich J.E."/>
            <person name="Spatafora J.W."/>
            <person name="Visel A."/>
            <person name="Grigoriev I.V."/>
        </authorList>
    </citation>
    <scope>NUCLEOTIDE SEQUENCE [LARGE SCALE GENOMIC DNA]</scope>
    <source>
        <strain evidence="2 3">JEL800</strain>
    </source>
</reference>
<proteinExistence type="predicted"/>
<name>A0A1Y2B7V2_9FUNG</name>
<accession>A0A1Y2B7V2</accession>
<keyword evidence="3" id="KW-1185">Reference proteome</keyword>
<feature type="transmembrane region" description="Helical" evidence="1">
    <location>
        <begin position="109"/>
        <end position="131"/>
    </location>
</feature>
<dbReference type="Proteomes" id="UP000193642">
    <property type="component" value="Unassembled WGS sequence"/>
</dbReference>
<gene>
    <name evidence="2" type="ORF">BCR33DRAFT_724149</name>
</gene>
<dbReference type="OrthoDB" id="2157378at2759"/>
<protein>
    <submittedName>
        <fullName evidence="2">Uncharacterized protein</fullName>
    </submittedName>
</protein>
<keyword evidence="1" id="KW-1133">Transmembrane helix</keyword>
<organism evidence="2 3">
    <name type="scientific">Rhizoclosmatium globosum</name>
    <dbReference type="NCBI Taxonomy" id="329046"/>
    <lineage>
        <taxon>Eukaryota</taxon>
        <taxon>Fungi</taxon>
        <taxon>Fungi incertae sedis</taxon>
        <taxon>Chytridiomycota</taxon>
        <taxon>Chytridiomycota incertae sedis</taxon>
        <taxon>Chytridiomycetes</taxon>
        <taxon>Chytridiales</taxon>
        <taxon>Chytriomycetaceae</taxon>
        <taxon>Rhizoclosmatium</taxon>
    </lineage>
</organism>
<evidence type="ECO:0000313" key="2">
    <source>
        <dbReference type="EMBL" id="ORY30918.1"/>
    </source>
</evidence>
<comment type="caution">
    <text evidence="2">The sequence shown here is derived from an EMBL/GenBank/DDBJ whole genome shotgun (WGS) entry which is preliminary data.</text>
</comment>
<dbReference type="AlphaFoldDB" id="A0A1Y2B7V2"/>
<keyword evidence="1" id="KW-0472">Membrane</keyword>
<feature type="transmembrane region" description="Helical" evidence="1">
    <location>
        <begin position="137"/>
        <end position="153"/>
    </location>
</feature>
<sequence>MTTEQQPQPAASPPAFETVEEMELQQIQSDAVLDMSPIEAPPPQYDGPVPAGTVLLAAIKLHINNEPNFFNTRLPRRLDGKVPYNVYLHRMQELNQHLNTKASLRSMTYLGQVFALGITLFLGSLAAGFLIWSIVKVAYGFALLSVPALYAILVPRHEKVLLYYLLFWLLIHFLF</sequence>
<feature type="transmembrane region" description="Helical" evidence="1">
    <location>
        <begin position="160"/>
        <end position="174"/>
    </location>
</feature>
<evidence type="ECO:0000256" key="1">
    <source>
        <dbReference type="SAM" id="Phobius"/>
    </source>
</evidence>
<keyword evidence="1" id="KW-0812">Transmembrane</keyword>
<evidence type="ECO:0000313" key="3">
    <source>
        <dbReference type="Proteomes" id="UP000193642"/>
    </source>
</evidence>